<keyword evidence="5" id="KW-1185">Reference proteome</keyword>
<reference evidence="4" key="1">
    <citation type="submission" date="2022-11" db="EMBL/GenBank/DDBJ databases">
        <authorList>
            <person name="Petersen C."/>
        </authorList>
    </citation>
    <scope>NUCLEOTIDE SEQUENCE</scope>
    <source>
        <strain evidence="4">IBT 30761</strain>
    </source>
</reference>
<dbReference type="InterPro" id="IPR029033">
    <property type="entry name" value="His_PPase_superfam"/>
</dbReference>
<dbReference type="AlphaFoldDB" id="A0A9W9KAV1"/>
<dbReference type="Proteomes" id="UP001149074">
    <property type="component" value="Unassembled WGS sequence"/>
</dbReference>
<evidence type="ECO:0000313" key="4">
    <source>
        <dbReference type="EMBL" id="KAJ5098372.1"/>
    </source>
</evidence>
<reference evidence="4" key="2">
    <citation type="journal article" date="2023" name="IMA Fungus">
        <title>Comparative genomic study of the Penicillium genus elucidates a diverse pangenome and 15 lateral gene transfer events.</title>
        <authorList>
            <person name="Petersen C."/>
            <person name="Sorensen T."/>
            <person name="Nielsen M.R."/>
            <person name="Sondergaard T.E."/>
            <person name="Sorensen J.L."/>
            <person name="Fitzpatrick D.A."/>
            <person name="Frisvad J.C."/>
            <person name="Nielsen K.L."/>
        </authorList>
    </citation>
    <scope>NUCLEOTIDE SEQUENCE</scope>
    <source>
        <strain evidence="4">IBT 30761</strain>
    </source>
</reference>
<dbReference type="PANTHER" id="PTHR11567">
    <property type="entry name" value="ACID PHOSPHATASE-RELATED"/>
    <property type="match status" value="1"/>
</dbReference>
<dbReference type="InterPro" id="IPR000560">
    <property type="entry name" value="His_Pase_clade-2"/>
</dbReference>
<comment type="similarity">
    <text evidence="1">Belongs to the histidine acid phosphatase family.</text>
</comment>
<keyword evidence="3" id="KW-0732">Signal</keyword>
<name>A0A9W9KAV1_9EURO</name>
<feature type="chain" id="PRO_5040968658" evidence="3">
    <location>
        <begin position="24"/>
        <end position="579"/>
    </location>
</feature>
<evidence type="ECO:0000256" key="1">
    <source>
        <dbReference type="ARBA" id="ARBA00005375"/>
    </source>
</evidence>
<dbReference type="SUPFAM" id="SSF53254">
    <property type="entry name" value="Phosphoglycerate mutase-like"/>
    <property type="match status" value="1"/>
</dbReference>
<keyword evidence="2" id="KW-1133">Transmembrane helix</keyword>
<keyword evidence="2" id="KW-0472">Membrane</keyword>
<evidence type="ECO:0000256" key="3">
    <source>
        <dbReference type="SAM" id="SignalP"/>
    </source>
</evidence>
<dbReference type="RefSeq" id="XP_056474026.1">
    <property type="nucleotide sequence ID" value="XM_056617867.1"/>
</dbReference>
<gene>
    <name evidence="4" type="ORF">N7532_005373</name>
</gene>
<organism evidence="4 5">
    <name type="scientific">Penicillium argentinense</name>
    <dbReference type="NCBI Taxonomy" id="1131581"/>
    <lineage>
        <taxon>Eukaryota</taxon>
        <taxon>Fungi</taxon>
        <taxon>Dikarya</taxon>
        <taxon>Ascomycota</taxon>
        <taxon>Pezizomycotina</taxon>
        <taxon>Eurotiomycetes</taxon>
        <taxon>Eurotiomycetidae</taxon>
        <taxon>Eurotiales</taxon>
        <taxon>Aspergillaceae</taxon>
        <taxon>Penicillium</taxon>
    </lineage>
</organism>
<sequence length="579" mass="63509">MFSSHLFLAGLALSFQAPGLATAQQYTETVWGVFAYTTYGDSTPSVMGSQPRILTEYGASQLEAAGRVFRDRYIATGGSVNSTGSAVQELSPYYLDSRDLSILATTDQYVMASAQAFMQGLYPPLNQSGFQDVDSTANGTFYSYPLGGYQYPRIIGLGNGDPQSILVSGQTECSMHQAAVTKYRNSSEASDMTQENAAFYTGLWKEALSGAYDESQATYLNAVEIAEYLEYEILHNADAYSNVADYDIRRTRWLADQYTYATNAQTDSHSMIGMMSSVGGQTLASSILFALKMNVQSYGTQQKMTLLFGSDEPAVALASLMGLATEQQSNFYSRPVHGASLVFELFSFESDEVYPSYPGADNLFVRFFLHNGTESSTFTSYPLFGSGPSQESIPFTEFQSELETFAMQSTQEWCARCNAESIFCTGVMGESSSPKQKKQMAPALAGVIGAMVTLAVILLFGVIGFLFCLRKRADHKASIGGFKGNDKHASDTDLTFRKSIWGSASKPENGDHEDPSGGIFVRGHERLGSWEMGQQRKEVEDISSPTHENACPVPPFDDEIEEEWRMHSVLQPVKVRESI</sequence>
<proteinExistence type="inferred from homology"/>
<accession>A0A9W9KAV1</accession>
<dbReference type="GO" id="GO:0016791">
    <property type="term" value="F:phosphatase activity"/>
    <property type="evidence" value="ECO:0007669"/>
    <property type="project" value="TreeGrafter"/>
</dbReference>
<evidence type="ECO:0000256" key="2">
    <source>
        <dbReference type="SAM" id="Phobius"/>
    </source>
</evidence>
<dbReference type="Gene3D" id="3.40.50.1240">
    <property type="entry name" value="Phosphoglycerate mutase-like"/>
    <property type="match status" value="1"/>
</dbReference>
<feature type="transmembrane region" description="Helical" evidence="2">
    <location>
        <begin position="443"/>
        <end position="469"/>
    </location>
</feature>
<keyword evidence="2" id="KW-0812">Transmembrane</keyword>
<comment type="caution">
    <text evidence="4">The sequence shown here is derived from an EMBL/GenBank/DDBJ whole genome shotgun (WGS) entry which is preliminary data.</text>
</comment>
<evidence type="ECO:0000313" key="5">
    <source>
        <dbReference type="Proteomes" id="UP001149074"/>
    </source>
</evidence>
<dbReference type="EMBL" id="JAPQKI010000005">
    <property type="protein sequence ID" value="KAJ5098372.1"/>
    <property type="molecule type" value="Genomic_DNA"/>
</dbReference>
<feature type="signal peptide" evidence="3">
    <location>
        <begin position="1"/>
        <end position="23"/>
    </location>
</feature>
<dbReference type="OrthoDB" id="258392at2759"/>
<dbReference type="InterPro" id="IPR050645">
    <property type="entry name" value="Histidine_acid_phosphatase"/>
</dbReference>
<dbReference type="GeneID" id="81356846"/>
<dbReference type="Pfam" id="PF00328">
    <property type="entry name" value="His_Phos_2"/>
    <property type="match status" value="1"/>
</dbReference>
<protein>
    <submittedName>
        <fullName evidence="4">Histidine phosphatase superfamily clade-2</fullName>
    </submittedName>
</protein>
<dbReference type="PANTHER" id="PTHR11567:SF127">
    <property type="entry name" value="HISTIDINE ACID PHOSPHATASE"/>
    <property type="match status" value="1"/>
</dbReference>